<dbReference type="InterPro" id="IPR018392">
    <property type="entry name" value="LysM"/>
</dbReference>
<reference evidence="4" key="3">
    <citation type="submission" date="2025-09" db="UniProtKB">
        <authorList>
            <consortium name="Ensembl"/>
        </authorList>
    </citation>
    <scope>IDENTIFICATION</scope>
</reference>
<evidence type="ECO:0000313" key="4">
    <source>
        <dbReference type="Ensembl" id="ENSGACP00000019770.2"/>
    </source>
</evidence>
<accession>G3PQ85</accession>
<dbReference type="SUPFAM" id="SSF54106">
    <property type="entry name" value="LysM domain"/>
    <property type="match status" value="1"/>
</dbReference>
<proteinExistence type="predicted"/>
<dbReference type="AlphaFoldDB" id="G3PQ85"/>
<dbReference type="Proteomes" id="UP000007635">
    <property type="component" value="Chromosome II"/>
</dbReference>
<dbReference type="PANTHER" id="PTHR20932">
    <property type="entry name" value="LYSM AND PUTATIVE PEPTIDOGLYCAN-BINDING DOMAIN-CONTAINING PROTEIN"/>
    <property type="match status" value="1"/>
</dbReference>
<organism evidence="4 5">
    <name type="scientific">Gasterosteus aculeatus aculeatus</name>
    <name type="common">three-spined stickleback</name>
    <dbReference type="NCBI Taxonomy" id="481459"/>
    <lineage>
        <taxon>Eukaryota</taxon>
        <taxon>Metazoa</taxon>
        <taxon>Chordata</taxon>
        <taxon>Craniata</taxon>
        <taxon>Vertebrata</taxon>
        <taxon>Euteleostomi</taxon>
        <taxon>Actinopterygii</taxon>
        <taxon>Neopterygii</taxon>
        <taxon>Teleostei</taxon>
        <taxon>Neoteleostei</taxon>
        <taxon>Acanthomorphata</taxon>
        <taxon>Eupercaria</taxon>
        <taxon>Perciformes</taxon>
        <taxon>Cottioidei</taxon>
        <taxon>Gasterosteales</taxon>
        <taxon>Gasterosteidae</taxon>
        <taxon>Gasterosteus</taxon>
    </lineage>
</organism>
<sequence>MADFSPVLPMRDGGGRFAQPIFPRSRSGSESESELSQSLARTKIRSYGSTASVTASLGEKYIEHRVTDSDTLQGIALKYGVTMEQIKRANKLFSNDCIFLKNSLNIPVASEKRYIFNGLSLESPDGDAACQGADPPCVVLRDIEGPSPAPSPPPEDPRPPQPEELSAKDFLHRLDLQIKQSKQAARRLKDEQERRGLHGPHNIISGDMRDPYCNHIAFVLLFPLLLCFYQTMFKKSVLFAFYLLVCNCCDMRDGSCCVQLGGAPMHSSCASEATVRNTPAAHTHTHTHTHSAKQVQRD</sequence>
<name>G3PQ85_GASAC</name>
<protein>
    <recommendedName>
        <fullName evidence="1">LysM and putative peptidoglycan-binding domain-containing protein 2</fullName>
    </recommendedName>
</protein>
<dbReference type="PANTHER" id="PTHR20932:SF4">
    <property type="entry name" value="AND PUTATIVE PEPTIDOGLYCAN-BINDING DOMAIN-CONTAINING PROTEIN 2-RELATED"/>
    <property type="match status" value="1"/>
</dbReference>
<dbReference type="GeneID" id="120835143"/>
<dbReference type="CTD" id="256586"/>
<dbReference type="Pfam" id="PF01476">
    <property type="entry name" value="LysM"/>
    <property type="match status" value="1"/>
</dbReference>
<dbReference type="GeneTree" id="ENSGT00940000160054"/>
<dbReference type="KEGG" id="gat:120835143"/>
<evidence type="ECO:0000256" key="1">
    <source>
        <dbReference type="ARBA" id="ARBA00040997"/>
    </source>
</evidence>
<dbReference type="SMART" id="SM00257">
    <property type="entry name" value="LysM"/>
    <property type="match status" value="1"/>
</dbReference>
<feature type="compositionally biased region" description="Low complexity" evidence="2">
    <location>
        <begin position="24"/>
        <end position="36"/>
    </location>
</feature>
<dbReference type="Ensembl" id="ENSGACT00000019808.2">
    <property type="protein sequence ID" value="ENSGACP00000019770.2"/>
    <property type="gene ID" value="ENSGACG00000014985.2"/>
</dbReference>
<evidence type="ECO:0000259" key="3">
    <source>
        <dbReference type="PROSITE" id="PS51782"/>
    </source>
</evidence>
<feature type="compositionally biased region" description="Basic and acidic residues" evidence="2">
    <location>
        <begin position="187"/>
        <end position="196"/>
    </location>
</feature>
<keyword evidence="5" id="KW-1185">Reference proteome</keyword>
<feature type="region of interest" description="Disordered" evidence="2">
    <location>
        <begin position="141"/>
        <end position="164"/>
    </location>
</feature>
<reference evidence="4" key="2">
    <citation type="submission" date="2025-08" db="UniProtKB">
        <authorList>
            <consortium name="Ensembl"/>
        </authorList>
    </citation>
    <scope>IDENTIFICATION</scope>
</reference>
<evidence type="ECO:0000313" key="5">
    <source>
        <dbReference type="Proteomes" id="UP000007635"/>
    </source>
</evidence>
<reference evidence="4 5" key="1">
    <citation type="journal article" date="2021" name="G3 (Bethesda)">
        <title>Improved contiguity of the threespine stickleback genome using long-read sequencing.</title>
        <authorList>
            <person name="Nath S."/>
            <person name="Shaw D.E."/>
            <person name="White M.A."/>
        </authorList>
    </citation>
    <scope>NUCLEOTIDE SEQUENCE [LARGE SCALE GENOMIC DNA]</scope>
    <source>
        <strain evidence="4 5">Lake Benthic</strain>
    </source>
</reference>
<dbReference type="CDD" id="cd00118">
    <property type="entry name" value="LysM"/>
    <property type="match status" value="1"/>
</dbReference>
<feature type="region of interest" description="Disordered" evidence="2">
    <location>
        <begin position="182"/>
        <end position="202"/>
    </location>
</feature>
<dbReference type="PROSITE" id="PS51782">
    <property type="entry name" value="LYSM"/>
    <property type="match status" value="1"/>
</dbReference>
<feature type="domain" description="LysM" evidence="3">
    <location>
        <begin position="62"/>
        <end position="106"/>
    </location>
</feature>
<dbReference type="Gene3D" id="3.10.350.10">
    <property type="entry name" value="LysM domain"/>
    <property type="match status" value="1"/>
</dbReference>
<dbReference type="RefSeq" id="XP_040059699.1">
    <property type="nucleotide sequence ID" value="XM_040203765.1"/>
</dbReference>
<dbReference type="InterPro" id="IPR036779">
    <property type="entry name" value="LysM_dom_sf"/>
</dbReference>
<dbReference type="InterPro" id="IPR045030">
    <property type="entry name" value="LYSM1-4"/>
</dbReference>
<feature type="region of interest" description="Disordered" evidence="2">
    <location>
        <begin position="11"/>
        <end position="36"/>
    </location>
</feature>
<evidence type="ECO:0000256" key="2">
    <source>
        <dbReference type="SAM" id="MobiDB-lite"/>
    </source>
</evidence>
<dbReference type="Bgee" id="ENSGACG00000014985">
    <property type="expression patterns" value="Expressed in telencephalon and 12 other cell types or tissues"/>
</dbReference>
<feature type="compositionally biased region" description="Pro residues" evidence="2">
    <location>
        <begin position="147"/>
        <end position="162"/>
    </location>
</feature>